<keyword evidence="1" id="KW-0812">Transmembrane</keyword>
<feature type="transmembrane region" description="Helical" evidence="1">
    <location>
        <begin position="15"/>
        <end position="37"/>
    </location>
</feature>
<reference evidence="2" key="1">
    <citation type="submission" date="2018-06" db="EMBL/GenBank/DDBJ databases">
        <authorList>
            <person name="O'Rourke A."/>
        </authorList>
    </citation>
    <scope>NUCLEOTIDE SEQUENCE</scope>
    <source>
        <strain evidence="2">132550021-3</strain>
    </source>
</reference>
<feature type="transmembrane region" description="Helical" evidence="1">
    <location>
        <begin position="43"/>
        <end position="63"/>
    </location>
</feature>
<evidence type="ECO:0000313" key="3">
    <source>
        <dbReference type="Proteomes" id="UP001199322"/>
    </source>
</evidence>
<accession>A0AAW4Q8U5</accession>
<dbReference type="AlphaFoldDB" id="A0AAW4Q8U5"/>
<protein>
    <recommendedName>
        <fullName evidence="4">Transmembrane protein</fullName>
    </recommendedName>
</protein>
<gene>
    <name evidence="2" type="ORF">DEE74_15765</name>
</gene>
<evidence type="ECO:0008006" key="4">
    <source>
        <dbReference type="Google" id="ProtNLM"/>
    </source>
</evidence>
<keyword evidence="1" id="KW-0472">Membrane</keyword>
<proteinExistence type="predicted"/>
<organism evidence="2 3">
    <name type="scientific">Ralstonia pickettii</name>
    <name type="common">Burkholderia pickettii</name>
    <dbReference type="NCBI Taxonomy" id="329"/>
    <lineage>
        <taxon>Bacteria</taxon>
        <taxon>Pseudomonadati</taxon>
        <taxon>Pseudomonadota</taxon>
        <taxon>Betaproteobacteria</taxon>
        <taxon>Burkholderiales</taxon>
        <taxon>Burkholderiaceae</taxon>
        <taxon>Ralstonia</taxon>
    </lineage>
</organism>
<evidence type="ECO:0000256" key="1">
    <source>
        <dbReference type="SAM" id="Phobius"/>
    </source>
</evidence>
<comment type="caution">
    <text evidence="2">The sequence shown here is derived from an EMBL/GenBank/DDBJ whole genome shotgun (WGS) entry which is preliminary data.</text>
</comment>
<name>A0AAW4Q8U5_RALPI</name>
<sequence length="72" mass="7966">MTEKMKLFLLQREPLLVAIVCILVSASGFTLAHLFGWGLSSKSVVLLCLPIGIAMCLLVMVLIEEFCRLTLK</sequence>
<dbReference type="RefSeq" id="WP_025584501.1">
    <property type="nucleotide sequence ID" value="NZ_QGAQ01000014.1"/>
</dbReference>
<dbReference type="Proteomes" id="UP001199322">
    <property type="component" value="Unassembled WGS sequence"/>
</dbReference>
<evidence type="ECO:0000313" key="2">
    <source>
        <dbReference type="EMBL" id="MBX3891322.1"/>
    </source>
</evidence>
<keyword evidence="1" id="KW-1133">Transmembrane helix</keyword>
<dbReference type="EMBL" id="QGBI01000014">
    <property type="protein sequence ID" value="MBX3891322.1"/>
    <property type="molecule type" value="Genomic_DNA"/>
</dbReference>